<keyword evidence="3" id="KW-1185">Reference proteome</keyword>
<dbReference type="Gene3D" id="3.40.50.720">
    <property type="entry name" value="NAD(P)-binding Rossmann-like Domain"/>
    <property type="match status" value="1"/>
</dbReference>
<dbReference type="RefSeq" id="WP_244708356.1">
    <property type="nucleotide sequence ID" value="NZ_CP095073.1"/>
</dbReference>
<dbReference type="PANTHER" id="PTHR42879">
    <property type="entry name" value="3-OXOACYL-(ACYL-CARRIER-PROTEIN) REDUCTASE"/>
    <property type="match status" value="1"/>
</dbReference>
<dbReference type="InterPro" id="IPR050259">
    <property type="entry name" value="SDR"/>
</dbReference>
<evidence type="ECO:0000313" key="3">
    <source>
        <dbReference type="Proteomes" id="UP000831787"/>
    </source>
</evidence>
<dbReference type="EMBL" id="CP095073">
    <property type="protein sequence ID" value="UOQ42996.1"/>
    <property type="molecule type" value="Genomic_DNA"/>
</dbReference>
<accession>A0ABY4EEV3</accession>
<dbReference type="CDD" id="cd05233">
    <property type="entry name" value="SDR_c"/>
    <property type="match status" value="1"/>
</dbReference>
<name>A0ABY4EEV3_9BACI</name>
<gene>
    <name evidence="2" type="ORF">MUN89_13660</name>
</gene>
<dbReference type="PANTHER" id="PTHR42879:SF2">
    <property type="entry name" value="3-OXOACYL-[ACYL-CARRIER-PROTEIN] REDUCTASE FABG"/>
    <property type="match status" value="1"/>
</dbReference>
<dbReference type="SUPFAM" id="SSF51735">
    <property type="entry name" value="NAD(P)-binding Rossmann-fold domains"/>
    <property type="match status" value="1"/>
</dbReference>
<protein>
    <submittedName>
        <fullName evidence="2">SDR family oxidoreductase</fullName>
    </submittedName>
</protein>
<sequence length="238" mass="25621">MRSCLIIGSSGEIGSRTAQLLAEEGCQVGLHYHSNASAIHKLERAIPAGQLSGTIRGDLSNQDGVDKFLSQLKTDWDAVVFAGGSHWSGQFQDMNPSQMDQLYFQHMKGPWMITQHVLPAMISRKQGSIVFVSSIWGEIGASMEAAYSGVKGAQISFVKGLAKELAPSGIRVNTVTPGLIDTKMNGMLSQEELDQLEEDIPVGRAGKPIEVAEAIAFLLSSKASYITGHTFQVNGGWN</sequence>
<proteinExistence type="inferred from homology"/>
<evidence type="ECO:0000256" key="1">
    <source>
        <dbReference type="ARBA" id="ARBA00006484"/>
    </source>
</evidence>
<dbReference type="NCBIfam" id="NF047420">
    <property type="entry name" value="EF_P_mod_YmfI"/>
    <property type="match status" value="1"/>
</dbReference>
<reference evidence="2 3" key="1">
    <citation type="submission" date="2022-04" db="EMBL/GenBank/DDBJ databases">
        <title>Halobacillus sp. isolated from saltern.</title>
        <authorList>
            <person name="Won M."/>
            <person name="Lee C.-M."/>
            <person name="Woen H.-Y."/>
            <person name="Kwon S.-W."/>
        </authorList>
    </citation>
    <scope>NUCLEOTIDE SEQUENCE [LARGE SCALE GENOMIC DNA]</scope>
    <source>
        <strain evidence="2 3">SSBR10-3</strain>
    </source>
</reference>
<dbReference type="InterPro" id="IPR036291">
    <property type="entry name" value="NAD(P)-bd_dom_sf"/>
</dbReference>
<evidence type="ECO:0000313" key="2">
    <source>
        <dbReference type="EMBL" id="UOQ42996.1"/>
    </source>
</evidence>
<organism evidence="2 3">
    <name type="scientific">Halobacillus salinarum</name>
    <dbReference type="NCBI Taxonomy" id="2932257"/>
    <lineage>
        <taxon>Bacteria</taxon>
        <taxon>Bacillati</taxon>
        <taxon>Bacillota</taxon>
        <taxon>Bacilli</taxon>
        <taxon>Bacillales</taxon>
        <taxon>Bacillaceae</taxon>
        <taxon>Halobacillus</taxon>
    </lineage>
</organism>
<dbReference type="PRINTS" id="PR00081">
    <property type="entry name" value="GDHRDH"/>
</dbReference>
<comment type="similarity">
    <text evidence="1">Belongs to the short-chain dehydrogenases/reductases (SDR) family.</text>
</comment>
<dbReference type="Pfam" id="PF13561">
    <property type="entry name" value="adh_short_C2"/>
    <property type="match status" value="1"/>
</dbReference>
<dbReference type="Proteomes" id="UP000831787">
    <property type="component" value="Chromosome"/>
</dbReference>
<dbReference type="InterPro" id="IPR002347">
    <property type="entry name" value="SDR_fam"/>
</dbReference>